<comment type="subcellular location">
    <subcellularLocation>
        <location evidence="1">Cell membrane</location>
        <topology evidence="1">Multi-pass membrane protein</topology>
    </subcellularLocation>
</comment>
<feature type="transmembrane region" description="Helical" evidence="9">
    <location>
        <begin position="89"/>
        <end position="112"/>
    </location>
</feature>
<gene>
    <name evidence="12" type="ORF">LCGC14_2119890</name>
</gene>
<dbReference type="Pfam" id="PF00571">
    <property type="entry name" value="CBS"/>
    <property type="match status" value="2"/>
</dbReference>
<feature type="transmembrane region" description="Helical" evidence="9">
    <location>
        <begin position="134"/>
        <end position="153"/>
    </location>
</feature>
<keyword evidence="4 9" id="KW-0812">Transmembrane</keyword>
<dbReference type="GO" id="GO:0005886">
    <property type="term" value="C:plasma membrane"/>
    <property type="evidence" value="ECO:0007669"/>
    <property type="project" value="UniProtKB-SubCell"/>
</dbReference>
<evidence type="ECO:0000256" key="6">
    <source>
        <dbReference type="ARBA" id="ARBA00022989"/>
    </source>
</evidence>
<dbReference type="EMBL" id="LAZR01026377">
    <property type="protein sequence ID" value="KKL68948.1"/>
    <property type="molecule type" value="Genomic_DNA"/>
</dbReference>
<dbReference type="PANTHER" id="PTHR22777:SF32">
    <property type="entry name" value="UPF0053 INNER MEMBRANE PROTEIN YFJD"/>
    <property type="match status" value="1"/>
</dbReference>
<feature type="domain" description="CBS" evidence="10">
    <location>
        <begin position="270"/>
        <end position="326"/>
    </location>
</feature>
<protein>
    <recommendedName>
        <fullName evidence="13">CNNM transmembrane domain-containing protein</fullName>
    </recommendedName>
</protein>
<name>A0A0F9E4M9_9ZZZZ</name>
<feature type="domain" description="CBS" evidence="10">
    <location>
        <begin position="205"/>
        <end position="264"/>
    </location>
</feature>
<keyword evidence="6 9" id="KW-1133">Transmembrane helix</keyword>
<feature type="transmembrane region" description="Helical" evidence="9">
    <location>
        <begin position="58"/>
        <end position="82"/>
    </location>
</feature>
<dbReference type="InterPro" id="IPR046342">
    <property type="entry name" value="CBS_dom_sf"/>
</dbReference>
<evidence type="ECO:0000256" key="2">
    <source>
        <dbReference type="ARBA" id="ARBA00006337"/>
    </source>
</evidence>
<evidence type="ECO:0000256" key="9">
    <source>
        <dbReference type="SAM" id="Phobius"/>
    </source>
</evidence>
<dbReference type="PROSITE" id="PS51846">
    <property type="entry name" value="CNNM"/>
    <property type="match status" value="1"/>
</dbReference>
<dbReference type="PROSITE" id="PS51371">
    <property type="entry name" value="CBS"/>
    <property type="match status" value="2"/>
</dbReference>
<evidence type="ECO:0000256" key="1">
    <source>
        <dbReference type="ARBA" id="ARBA00004651"/>
    </source>
</evidence>
<dbReference type="InterPro" id="IPR000644">
    <property type="entry name" value="CBS_dom"/>
</dbReference>
<dbReference type="InterPro" id="IPR002550">
    <property type="entry name" value="CNNM"/>
</dbReference>
<feature type="non-terminal residue" evidence="12">
    <location>
        <position position="329"/>
    </location>
</feature>
<accession>A0A0F9E4M9</accession>
<feature type="domain" description="CNNM transmembrane" evidence="11">
    <location>
        <begin position="1"/>
        <end position="186"/>
    </location>
</feature>
<dbReference type="FunFam" id="3.10.580.10:FF:000002">
    <property type="entry name" value="Magnesium/cobalt efflux protein CorC"/>
    <property type="match status" value="1"/>
</dbReference>
<dbReference type="SUPFAM" id="SSF54631">
    <property type="entry name" value="CBS-domain pair"/>
    <property type="match status" value="1"/>
</dbReference>
<evidence type="ECO:0000259" key="10">
    <source>
        <dbReference type="PROSITE" id="PS51371"/>
    </source>
</evidence>
<comment type="similarity">
    <text evidence="2">Belongs to the UPF0053 family.</text>
</comment>
<evidence type="ECO:0008006" key="13">
    <source>
        <dbReference type="Google" id="ProtNLM"/>
    </source>
</evidence>
<dbReference type="SMART" id="SM00116">
    <property type="entry name" value="CBS"/>
    <property type="match status" value="2"/>
</dbReference>
<comment type="caution">
    <text evidence="12">The sequence shown here is derived from an EMBL/GenBank/DDBJ whole genome shotgun (WGS) entry which is preliminary data.</text>
</comment>
<dbReference type="CDD" id="cd04590">
    <property type="entry name" value="CBS_pair_CorC_HlyC_assoc"/>
    <property type="match status" value="1"/>
</dbReference>
<evidence type="ECO:0000256" key="7">
    <source>
        <dbReference type="ARBA" id="ARBA00023122"/>
    </source>
</evidence>
<keyword evidence="5" id="KW-0677">Repeat</keyword>
<keyword evidence="7" id="KW-0129">CBS domain</keyword>
<dbReference type="InterPro" id="IPR044751">
    <property type="entry name" value="Ion_transp-like_CBS"/>
</dbReference>
<evidence type="ECO:0000313" key="12">
    <source>
        <dbReference type="EMBL" id="KKL68948.1"/>
    </source>
</evidence>
<keyword evidence="3" id="KW-1003">Cell membrane</keyword>
<dbReference type="Gene3D" id="3.10.580.10">
    <property type="entry name" value="CBS-domain"/>
    <property type="match status" value="1"/>
</dbReference>
<dbReference type="PANTHER" id="PTHR22777">
    <property type="entry name" value="HEMOLYSIN-RELATED"/>
    <property type="match status" value="1"/>
</dbReference>
<evidence type="ECO:0000256" key="4">
    <source>
        <dbReference type="ARBA" id="ARBA00022692"/>
    </source>
</evidence>
<dbReference type="Pfam" id="PF01595">
    <property type="entry name" value="CNNM"/>
    <property type="match status" value="1"/>
</dbReference>
<dbReference type="AlphaFoldDB" id="A0A0F9E4M9"/>
<evidence type="ECO:0000259" key="11">
    <source>
        <dbReference type="PROSITE" id="PS51846"/>
    </source>
</evidence>
<evidence type="ECO:0000256" key="8">
    <source>
        <dbReference type="ARBA" id="ARBA00023136"/>
    </source>
</evidence>
<evidence type="ECO:0000256" key="3">
    <source>
        <dbReference type="ARBA" id="ARBA00022475"/>
    </source>
</evidence>
<reference evidence="12" key="1">
    <citation type="journal article" date="2015" name="Nature">
        <title>Complex archaea that bridge the gap between prokaryotes and eukaryotes.</title>
        <authorList>
            <person name="Spang A."/>
            <person name="Saw J.H."/>
            <person name="Jorgensen S.L."/>
            <person name="Zaremba-Niedzwiedzka K."/>
            <person name="Martijn J."/>
            <person name="Lind A.E."/>
            <person name="van Eijk R."/>
            <person name="Schleper C."/>
            <person name="Guy L."/>
            <person name="Ettema T.J."/>
        </authorList>
    </citation>
    <scope>NUCLEOTIDE SEQUENCE</scope>
</reference>
<evidence type="ECO:0000256" key="5">
    <source>
        <dbReference type="ARBA" id="ARBA00022737"/>
    </source>
</evidence>
<proteinExistence type="inferred from homology"/>
<sequence>MATWFILGIGFCLLLGAFFASAEIGMLSVSRIWVRHLVEKGSKPAQIVEKLLRNPDRMLATTLLGTNITLITGSALATFLLMRHSPDKAALLATLIMSPLIIIFAEIIPMTVSRYHAHYLTFILAYPLKWAQNILRPLVYFFTFITNGIIRLLGGKKRIRSPFVTREELQSLVRMGRREGVLETTEEELIHRVFEMEETNIDKTMVPREKIVAVEEEAPLDEVLSLAIKKGFVRILVYRRDIKHITGIVHIKDLLSYSKSERERMRAKEIMHPAHYISPDKKVSQLLNTLRLARIHMVIVVDKKKETLGLVTIEDLLEEIVGEIEEEYR</sequence>
<keyword evidence="8 9" id="KW-0472">Membrane</keyword>
<organism evidence="12">
    <name type="scientific">marine sediment metagenome</name>
    <dbReference type="NCBI Taxonomy" id="412755"/>
    <lineage>
        <taxon>unclassified sequences</taxon>
        <taxon>metagenomes</taxon>
        <taxon>ecological metagenomes</taxon>
    </lineage>
</organism>